<feature type="domain" description="SLH" evidence="2">
    <location>
        <begin position="1182"/>
        <end position="1245"/>
    </location>
</feature>
<dbReference type="InterPro" id="IPR001322">
    <property type="entry name" value="Lamin_tail_dom"/>
</dbReference>
<feature type="domain" description="SLH" evidence="2">
    <location>
        <begin position="1301"/>
        <end position="1358"/>
    </location>
</feature>
<reference evidence="4 5" key="1">
    <citation type="submission" date="2018-05" db="EMBL/GenBank/DDBJ databases">
        <title>Freshwater and sediment microbial communities from various areas in North America, analyzing microbe dynamics in response to fracking.</title>
        <authorList>
            <person name="Lamendella R."/>
        </authorList>
    </citation>
    <scope>NUCLEOTIDE SEQUENCE [LARGE SCALE GENOMIC DNA]</scope>
    <source>
        <strain evidence="4 5">DB-3</strain>
    </source>
</reference>
<dbReference type="Pfam" id="PF10009">
    <property type="entry name" value="DUF2252"/>
    <property type="match status" value="1"/>
</dbReference>
<dbReference type="Pfam" id="PF12733">
    <property type="entry name" value="Cadherin-like"/>
    <property type="match status" value="1"/>
</dbReference>
<name>A0A855XNC5_9BACL</name>
<evidence type="ECO:0000259" key="3">
    <source>
        <dbReference type="PROSITE" id="PS51841"/>
    </source>
</evidence>
<feature type="region of interest" description="Disordered" evidence="1">
    <location>
        <begin position="1014"/>
        <end position="1045"/>
    </location>
</feature>
<dbReference type="Pfam" id="PF00395">
    <property type="entry name" value="SLH"/>
    <property type="match status" value="3"/>
</dbReference>
<dbReference type="InterPro" id="IPR025883">
    <property type="entry name" value="Cadherin-like_domain"/>
</dbReference>
<feature type="domain" description="LTD" evidence="3">
    <location>
        <begin position="38"/>
        <end position="184"/>
    </location>
</feature>
<evidence type="ECO:0000256" key="1">
    <source>
        <dbReference type="SAM" id="MobiDB-lite"/>
    </source>
</evidence>
<feature type="domain" description="SLH" evidence="2">
    <location>
        <begin position="1246"/>
        <end position="1300"/>
    </location>
</feature>
<dbReference type="Proteomes" id="UP000247078">
    <property type="component" value="Unassembled WGS sequence"/>
</dbReference>
<protein>
    <submittedName>
        <fullName evidence="4">Lamin tail-like protein</fullName>
    </submittedName>
</protein>
<evidence type="ECO:0000313" key="5">
    <source>
        <dbReference type="Proteomes" id="UP000247078"/>
    </source>
</evidence>
<proteinExistence type="predicted"/>
<dbReference type="PANTHER" id="PTHR39441">
    <property type="entry name" value="DUF2252 DOMAIN-CONTAINING PROTEIN"/>
    <property type="match status" value="1"/>
</dbReference>
<dbReference type="PROSITE" id="PS51272">
    <property type="entry name" value="SLH"/>
    <property type="match status" value="3"/>
</dbReference>
<gene>
    <name evidence="4" type="ORF">DET56_11864</name>
</gene>
<organism evidence="4 5">
    <name type="scientific">Paenibacillus pabuli</name>
    <dbReference type="NCBI Taxonomy" id="1472"/>
    <lineage>
        <taxon>Bacteria</taxon>
        <taxon>Bacillati</taxon>
        <taxon>Bacillota</taxon>
        <taxon>Bacilli</taxon>
        <taxon>Bacillales</taxon>
        <taxon>Paenibacillaceae</taxon>
        <taxon>Paenibacillus</taxon>
    </lineage>
</organism>
<accession>A0A855XNC5</accession>
<evidence type="ECO:0000313" key="4">
    <source>
        <dbReference type="EMBL" id="PWW33531.1"/>
    </source>
</evidence>
<dbReference type="PANTHER" id="PTHR39441:SF1">
    <property type="entry name" value="DUF2252 DOMAIN-CONTAINING PROTEIN"/>
    <property type="match status" value="1"/>
</dbReference>
<dbReference type="Gene3D" id="2.60.220.30">
    <property type="match status" value="1"/>
</dbReference>
<feature type="compositionally biased region" description="Low complexity" evidence="1">
    <location>
        <begin position="1017"/>
        <end position="1042"/>
    </location>
</feature>
<dbReference type="PROSITE" id="PS51841">
    <property type="entry name" value="LTD"/>
    <property type="match status" value="1"/>
</dbReference>
<evidence type="ECO:0000259" key="2">
    <source>
        <dbReference type="PROSITE" id="PS51272"/>
    </source>
</evidence>
<dbReference type="EMBL" id="QGTZ01000018">
    <property type="protein sequence ID" value="PWW33531.1"/>
    <property type="molecule type" value="Genomic_DNA"/>
</dbReference>
<dbReference type="InterPro" id="IPR001119">
    <property type="entry name" value="SLH_dom"/>
</dbReference>
<sequence>MGEGLDNLKDINQRWVATILVAVMVIQSFWTFAGIGQAAASENLNTSNLAKNVVISHFYGGKKDDVLDVYGNDFVELYNPTAEPVSLNDWSIQFADTQKNNWKLAQLGITTAQIPAFGYYLIALGSNGNVGERLPQPDATEASFKLGNNSGKLVLLNTTQLLTANDPTADVLQEHVIDFVGYSADAYWGSPAPEAGKQSTMQRLVYDPLNPENSTNAAAFPNRGNNWDTRNNGNDFEKVKGAKARNSSTTSAYVILESNQRLEMQSASSVDPVHNKITLNAFGGLVKQGPWSSDDFSVLGLPAGFTAEANANGDQIEVTISGDGTGNVASDSILTFEIHPGAWDQAHRPVSSSTVYQGSNTVTLAQFTPSNKIVATLDSSSSNIRMNSAKDLNTTIQLNLSAGVPVDGVLDSNAYSVTGLPEGDWSIKAEGRSSDRTITLSISGTSNSAVMNSVMLNVTLMADTVQDLDWLTSEVISVPLLRYSQPLLADENRKRVVEDSIIADNTGFNDPATKEYKYGSDAMGANEYTFLRGTHSLFKADLAAGIIPSPSLVIPGWNEKDVLTYTQGDAHIQNVGTFNDSTNQMVFSLNDVDSSGIGSFYDDLIRFVTSIYVVKYEKDSSAISNLQDADFRDVSRTFLNTYKDTLIEINSEINPKNTKLTKSNVTAYTKEVMDKVSKVSYEEALQKLLGKRALDGKLNIAGNSDKFEIATDAEKSSLQAAWEAYKLQVRSNFPNLSDDEFDAYFKIKDIVRRIHQGIGSIGVERYNVLIEGASEANTDDILLDVKEQTRDANLSKDAYLKTSVDPDSYLGVLEAMNRSYLIKEVSPFKGDYTDKPFKNKEELEQYLVDAAKAYAYASSRLDKVSDELNYRFEERFVSNIVPIWDDLQNFILNAAEDYSHQVAADFALVKEDMRTGKLIDVSTLDHLSVDQGSLTPAFNPTITAYTLNVEQATDSISIKAKATDSQATLFAKGEPYVNGINQSFGLSVGKNVIPITVQARNGSSKTYSITVVRAGESTSVSPTPSNPSTSTGGTNGDQTGTTANSGTITVNGGLLSLGGVKINVPAGATDSSIVISVNKVSQTANLFTDSTLKLLGDVYEITANKSGIFSKPVTVTLPFDKNKVDFDKSIVGLYWFNEQAQKWVLLDNLKVDQLNGTVSGTIHHFTKFAVLVSDKTVTQAPEGTKKFTDLAGHWASGSIMDLVELGVIQGYPDNSFRPDKKITRAEFVTLIIKALHLQGSADKIFADTTTHWAQDVLSTAAGLGIVNGYSDNTFGPDELVTREQMATMVVRAAQIADTVSTISFSDGAEISGWARSALAAAITNGLVNGYPDGTLKPKGNTTRAEAAALIERTIQFTK</sequence>
<comment type="caution">
    <text evidence="4">The sequence shown here is derived from an EMBL/GenBank/DDBJ whole genome shotgun (WGS) entry which is preliminary data.</text>
</comment>
<dbReference type="InterPro" id="IPR018721">
    <property type="entry name" value="DUF2252"/>
</dbReference>